<gene>
    <name evidence="1" type="ORF">BESB_056670</name>
</gene>
<organism evidence="1 2">
    <name type="scientific">Besnoitia besnoiti</name>
    <name type="common">Apicomplexan protozoan</name>
    <dbReference type="NCBI Taxonomy" id="94643"/>
    <lineage>
        <taxon>Eukaryota</taxon>
        <taxon>Sar</taxon>
        <taxon>Alveolata</taxon>
        <taxon>Apicomplexa</taxon>
        <taxon>Conoidasida</taxon>
        <taxon>Coccidia</taxon>
        <taxon>Eucoccidiorida</taxon>
        <taxon>Eimeriorina</taxon>
        <taxon>Sarcocystidae</taxon>
        <taxon>Besnoitia</taxon>
    </lineage>
</organism>
<proteinExistence type="predicted"/>
<dbReference type="VEuPathDB" id="ToxoDB:BESB_056670"/>
<comment type="caution">
    <text evidence="1">The sequence shown here is derived from an EMBL/GenBank/DDBJ whole genome shotgun (WGS) entry which is preliminary data.</text>
</comment>
<keyword evidence="2" id="KW-1185">Reference proteome</keyword>
<protein>
    <submittedName>
        <fullName evidence="1">Uncharacterized protein</fullName>
    </submittedName>
</protein>
<sequence>MAQEKTSCLFRMQEEIRLARTAESITEYPKQLLRLVEEEISMHYRNAHECRRRIAAASRQHSDSGEAAAYELAHAVAEKNIVIALRARNAYHQERLRLLERMAVEACGQFEAFDAATIEKLADREKLQLKRLCEAEHHRREKHAWNVASERNGKFTAVADVVFEKDCLLEDPWTDAPRDEDEALGSPWSDVPPEKPRVKLFTAGRVCRLPLHKAEQLSARRLVRLLCTVDCGWVPRCHAF</sequence>
<dbReference type="Proteomes" id="UP000224006">
    <property type="component" value="Chromosome IV"/>
</dbReference>
<reference evidence="1 2" key="1">
    <citation type="submission" date="2017-09" db="EMBL/GenBank/DDBJ databases">
        <title>Genome sequencing of Besnoitia besnoiti strain Bb-Ger1.</title>
        <authorList>
            <person name="Schares G."/>
            <person name="Venepally P."/>
            <person name="Lorenzi H.A."/>
        </authorList>
    </citation>
    <scope>NUCLEOTIDE SEQUENCE [LARGE SCALE GENOMIC DNA]</scope>
    <source>
        <strain evidence="1 2">Bb-Ger1</strain>
    </source>
</reference>
<evidence type="ECO:0000313" key="2">
    <source>
        <dbReference type="Proteomes" id="UP000224006"/>
    </source>
</evidence>
<dbReference type="OrthoDB" id="345149at2759"/>
<dbReference type="KEGG" id="bbes:BESB_056670"/>
<evidence type="ECO:0000313" key="1">
    <source>
        <dbReference type="EMBL" id="PFH36016.1"/>
    </source>
</evidence>
<accession>A0A2A9MJ71</accession>
<dbReference type="AlphaFoldDB" id="A0A2A9MJ71"/>
<dbReference type="GeneID" id="40310596"/>
<dbReference type="EMBL" id="NWUJ01000004">
    <property type="protein sequence ID" value="PFH36016.1"/>
    <property type="molecule type" value="Genomic_DNA"/>
</dbReference>
<dbReference type="RefSeq" id="XP_029220025.1">
    <property type="nucleotide sequence ID" value="XM_029364102.1"/>
</dbReference>
<name>A0A2A9MJ71_BESBE</name>